<dbReference type="Pfam" id="PF08242">
    <property type="entry name" value="Methyltransf_12"/>
    <property type="match status" value="1"/>
</dbReference>
<dbReference type="Pfam" id="PF21320">
    <property type="entry name" value="WHD_Rv2258c"/>
    <property type="match status" value="1"/>
</dbReference>
<dbReference type="STRING" id="235985.SAMN05414137_105331"/>
<dbReference type="InterPro" id="IPR053173">
    <property type="entry name" value="SAM-binding_MTase"/>
</dbReference>
<dbReference type="SUPFAM" id="SSF53335">
    <property type="entry name" value="S-adenosyl-L-methionine-dependent methyltransferases"/>
    <property type="match status" value="1"/>
</dbReference>
<dbReference type="eggNOG" id="COG2519">
    <property type="taxonomic scope" value="Bacteria"/>
</dbReference>
<dbReference type="Gene3D" id="3.40.50.150">
    <property type="entry name" value="Vaccinia Virus protein VP39"/>
    <property type="match status" value="1"/>
</dbReference>
<gene>
    <name evidence="3" type="ORF">SAMN05414137_105331</name>
</gene>
<accession>A0A1H7MDZ5</accession>
<dbReference type="Gene3D" id="1.10.10.10">
    <property type="entry name" value="Winged helix-like DNA-binding domain superfamily/Winged helix DNA-binding domain"/>
    <property type="match status" value="1"/>
</dbReference>
<dbReference type="InterPro" id="IPR013217">
    <property type="entry name" value="Methyltransf_12"/>
</dbReference>
<dbReference type="PANTHER" id="PTHR45128:SF2">
    <property type="entry name" value="METHYLTRANSFERASE DOMAIN-CONTAINING PROTEIN"/>
    <property type="match status" value="1"/>
</dbReference>
<organism evidence="3 4">
    <name type="scientific">Streptacidiphilus jiangxiensis</name>
    <dbReference type="NCBI Taxonomy" id="235985"/>
    <lineage>
        <taxon>Bacteria</taxon>
        <taxon>Bacillati</taxon>
        <taxon>Actinomycetota</taxon>
        <taxon>Actinomycetes</taxon>
        <taxon>Kitasatosporales</taxon>
        <taxon>Streptomycetaceae</taxon>
        <taxon>Streptacidiphilus</taxon>
    </lineage>
</organism>
<dbReference type="Proteomes" id="UP000183015">
    <property type="component" value="Unassembled WGS sequence"/>
</dbReference>
<feature type="domain" description="S-adenosylmethionine-dependent methyltransferase Rv2258c-like winged HTH" evidence="2">
    <location>
        <begin position="119"/>
        <end position="183"/>
    </location>
</feature>
<keyword evidence="4" id="KW-1185">Reference proteome</keyword>
<dbReference type="GO" id="GO:0032259">
    <property type="term" value="P:methylation"/>
    <property type="evidence" value="ECO:0007669"/>
    <property type="project" value="UniProtKB-KW"/>
</dbReference>
<dbReference type="PANTHER" id="PTHR45128">
    <property type="entry name" value="METHYLTRANSFERASE TYPE 11"/>
    <property type="match status" value="1"/>
</dbReference>
<dbReference type="InterPro" id="IPR036388">
    <property type="entry name" value="WH-like_DNA-bd_sf"/>
</dbReference>
<protein>
    <submittedName>
        <fullName evidence="3">Methyltransferase domain-containing protein</fullName>
    </submittedName>
</protein>
<dbReference type="GO" id="GO:0008168">
    <property type="term" value="F:methyltransferase activity"/>
    <property type="evidence" value="ECO:0007669"/>
    <property type="project" value="UniProtKB-KW"/>
</dbReference>
<dbReference type="InterPro" id="IPR036390">
    <property type="entry name" value="WH_DNA-bd_sf"/>
</dbReference>
<keyword evidence="3" id="KW-0489">Methyltransferase</keyword>
<feature type="domain" description="Methyltransferase type 12" evidence="1">
    <location>
        <begin position="274"/>
        <end position="367"/>
    </location>
</feature>
<name>A0A1H7MDZ5_STRJI</name>
<proteinExistence type="predicted"/>
<dbReference type="SUPFAM" id="SSF46785">
    <property type="entry name" value="Winged helix' DNA-binding domain"/>
    <property type="match status" value="1"/>
</dbReference>
<evidence type="ECO:0000313" key="3">
    <source>
        <dbReference type="EMBL" id="SEL09423.1"/>
    </source>
</evidence>
<evidence type="ECO:0000259" key="1">
    <source>
        <dbReference type="Pfam" id="PF08242"/>
    </source>
</evidence>
<reference evidence="4" key="1">
    <citation type="submission" date="2016-10" db="EMBL/GenBank/DDBJ databases">
        <authorList>
            <person name="Varghese N."/>
        </authorList>
    </citation>
    <scope>NUCLEOTIDE SEQUENCE [LARGE SCALE GENOMIC DNA]</scope>
    <source>
        <strain evidence="4">DSM 45096 / BCRC 16803 / CGMCC 4.1857 / CIP 109030 / JCM 12277 / KCTC 19219 / NBRC 100920 / 33214</strain>
    </source>
</reference>
<dbReference type="InterPro" id="IPR048711">
    <property type="entry name" value="WHD_Rv2258c"/>
</dbReference>
<keyword evidence="3" id="KW-0808">Transferase</keyword>
<evidence type="ECO:0000259" key="2">
    <source>
        <dbReference type="Pfam" id="PF21320"/>
    </source>
</evidence>
<sequence length="448" mass="49099">MTFVQVIEYETKDEDRVDRIMNEWLRLTQGKRTAHHSTMGKDRDKPSHFMQIVEFPSYEEAMRNSDLPETRQLADEMREACDGDPRFVNLEVTRDEILDEDAMMSLMGRVVTDLGAVALAPSLVIGERLGLFAAMADGTPRTSAEVAAATDCNERNVREWLSAMAASGYVSLDADGRFRLTPEQVVAFCDQESPYYALGGFQSFSAAASLETRAKLQQAFRTGEGLGWDQHHPELFSGTARFFRPGYATFLVDMWLPAMTDTVARLRAGGSVADIGCGFGYSTLMMARAFPEARCTGFDYHGPSIEAARRQAKQEGLTKHCDFEVAGSADFGGGPYDLITFFDCLHDMGDPVGALSHCRARLTEGGAVMVVEPQAADDIADNMNPLSRAFYAASTVICVPASQAQPVGRALGAQAGEARTREVAAEAGFGQFRRATETPFNIVYEMRS</sequence>
<dbReference type="CDD" id="cd02440">
    <property type="entry name" value="AdoMet_MTases"/>
    <property type="match status" value="1"/>
</dbReference>
<evidence type="ECO:0000313" key="4">
    <source>
        <dbReference type="Proteomes" id="UP000183015"/>
    </source>
</evidence>
<dbReference type="EMBL" id="FOAZ01000005">
    <property type="protein sequence ID" value="SEL09423.1"/>
    <property type="molecule type" value="Genomic_DNA"/>
</dbReference>
<dbReference type="AlphaFoldDB" id="A0A1H7MDZ5"/>
<dbReference type="InterPro" id="IPR029063">
    <property type="entry name" value="SAM-dependent_MTases_sf"/>
</dbReference>
<dbReference type="RefSeq" id="WP_236656587.1">
    <property type="nucleotide sequence ID" value="NZ_BBPN01000042.1"/>
</dbReference>